<dbReference type="Pfam" id="PF13193">
    <property type="entry name" value="AMP-binding_C"/>
    <property type="match status" value="1"/>
</dbReference>
<evidence type="ECO:0000313" key="4">
    <source>
        <dbReference type="Proteomes" id="UP000198634"/>
    </source>
</evidence>
<dbReference type="InterPro" id="IPR000873">
    <property type="entry name" value="AMP-dep_synth/lig_dom"/>
</dbReference>
<dbReference type="GO" id="GO:0016878">
    <property type="term" value="F:acid-thiol ligase activity"/>
    <property type="evidence" value="ECO:0007669"/>
    <property type="project" value="UniProtKB-ARBA"/>
</dbReference>
<dbReference type="InterPro" id="IPR050237">
    <property type="entry name" value="ATP-dep_AMP-bd_enzyme"/>
</dbReference>
<dbReference type="InterPro" id="IPR025110">
    <property type="entry name" value="AMP-bd_C"/>
</dbReference>
<evidence type="ECO:0000259" key="1">
    <source>
        <dbReference type="Pfam" id="PF00501"/>
    </source>
</evidence>
<proteinExistence type="predicted"/>
<feature type="domain" description="AMP-dependent synthetase/ligase" evidence="1">
    <location>
        <begin position="25"/>
        <end position="378"/>
    </location>
</feature>
<dbReference type="InterPro" id="IPR020845">
    <property type="entry name" value="AMP-binding_CS"/>
</dbReference>
<dbReference type="PROSITE" id="PS00455">
    <property type="entry name" value="AMP_BINDING"/>
    <property type="match status" value="1"/>
</dbReference>
<organism evidence="3 4">
    <name type="scientific">Thalassovita taeanensis</name>
    <dbReference type="NCBI Taxonomy" id="657014"/>
    <lineage>
        <taxon>Bacteria</taxon>
        <taxon>Pseudomonadati</taxon>
        <taxon>Pseudomonadota</taxon>
        <taxon>Alphaproteobacteria</taxon>
        <taxon>Rhodobacterales</taxon>
        <taxon>Roseobacteraceae</taxon>
        <taxon>Thalassovita</taxon>
    </lineage>
</organism>
<dbReference type="AlphaFoldDB" id="A0A1H9B9Y3"/>
<dbReference type="InterPro" id="IPR045851">
    <property type="entry name" value="AMP-bd_C_sf"/>
</dbReference>
<dbReference type="RefSeq" id="WP_090268628.1">
    <property type="nucleotide sequence ID" value="NZ_FOEP01000002.1"/>
</dbReference>
<dbReference type="Gene3D" id="3.30.300.30">
    <property type="match status" value="1"/>
</dbReference>
<dbReference type="PANTHER" id="PTHR43767:SF1">
    <property type="entry name" value="NONRIBOSOMAL PEPTIDE SYNTHASE PES1 (EUROFUNG)-RELATED"/>
    <property type="match status" value="1"/>
</dbReference>
<sequence>MAQHNFNPGIGRPEQIARIAVGDLLRRSASRMPGNIAAVDGERSITYRALDQQANRLANHLLSQGAKPGERTSTICANSIELLVAIFAIHRAGLIWVPINLMLDDEDVQFTLVHAEVSRVIVDRAFADHPNLGQVAKSLGLPLVETEADFPAAQDQPATEPDVDIDRDDVAAIIYTSGTTSKPKGAMHTHQSIVMAMMSNAVEWKLDRTDGVTLQLPLFHCGAHCLMLSHIMVGAKVGLMRGFDPELTLKTIHDNQLTICVGLPMMYAAMINHPSRAKYSVESLRFCLHTMAPMDAPLLKKLIADFCPTFMQTSGQTEMYPITTISQPDRQLARFGNYWGEATIVNDMAIMGDDGSLVARNQIGELVHRGPNVMLGYYKNPKATAAARAHGWHHTGDLGMITDDNEFLFLDRNKDMIKTGGENVSSIQIEEQLLACPQVKAAIVIGIPHARWGEAITGFVVLDDGAEPDEQAILAQISVHLGKFQMPKKLIFVDSVPTTATGKLRKIEMRQQYADLYADESA</sequence>
<dbReference type="EMBL" id="FOEP01000002">
    <property type="protein sequence ID" value="SEP85625.1"/>
    <property type="molecule type" value="Genomic_DNA"/>
</dbReference>
<dbReference type="SUPFAM" id="SSF56801">
    <property type="entry name" value="Acetyl-CoA synthetase-like"/>
    <property type="match status" value="1"/>
</dbReference>
<dbReference type="Pfam" id="PF00501">
    <property type="entry name" value="AMP-binding"/>
    <property type="match status" value="1"/>
</dbReference>
<evidence type="ECO:0000313" key="3">
    <source>
        <dbReference type="EMBL" id="SEP85625.1"/>
    </source>
</evidence>
<accession>A0A1H9B9Y3</accession>
<reference evidence="3 4" key="1">
    <citation type="submission" date="2016-10" db="EMBL/GenBank/DDBJ databases">
        <authorList>
            <person name="de Groot N.N."/>
        </authorList>
    </citation>
    <scope>NUCLEOTIDE SEQUENCE [LARGE SCALE GENOMIC DNA]</scope>
    <source>
        <strain evidence="3 4">DSM 22007</strain>
    </source>
</reference>
<feature type="domain" description="AMP-binding enzyme C-terminal" evidence="2">
    <location>
        <begin position="428"/>
        <end position="503"/>
    </location>
</feature>
<protein>
    <submittedName>
        <fullName evidence="3">Long-chain acyl-CoA synthetase</fullName>
    </submittedName>
</protein>
<name>A0A1H9B9Y3_9RHOB</name>
<dbReference type="Proteomes" id="UP000198634">
    <property type="component" value="Unassembled WGS sequence"/>
</dbReference>
<dbReference type="OrthoDB" id="9803968at2"/>
<dbReference type="STRING" id="657014.SAMN04488092_102427"/>
<dbReference type="PANTHER" id="PTHR43767">
    <property type="entry name" value="LONG-CHAIN-FATTY-ACID--COA LIGASE"/>
    <property type="match status" value="1"/>
</dbReference>
<keyword evidence="4" id="KW-1185">Reference proteome</keyword>
<gene>
    <name evidence="3" type="ORF">SAMN04488092_102427</name>
</gene>
<dbReference type="InterPro" id="IPR042099">
    <property type="entry name" value="ANL_N_sf"/>
</dbReference>
<dbReference type="Gene3D" id="3.40.50.12780">
    <property type="entry name" value="N-terminal domain of ligase-like"/>
    <property type="match status" value="1"/>
</dbReference>
<evidence type="ECO:0000259" key="2">
    <source>
        <dbReference type="Pfam" id="PF13193"/>
    </source>
</evidence>